<dbReference type="RefSeq" id="WP_040115250.1">
    <property type="nucleotide sequence ID" value="NZ_JAKWIB010000124.1"/>
</dbReference>
<dbReference type="GO" id="GO:0000976">
    <property type="term" value="F:transcription cis-regulatory region binding"/>
    <property type="evidence" value="ECO:0007669"/>
    <property type="project" value="TreeGrafter"/>
</dbReference>
<protein>
    <submittedName>
        <fullName evidence="7">H-NS family nucleoid-associated regulatory protein</fullName>
    </submittedName>
</protein>
<evidence type="ECO:0000256" key="4">
    <source>
        <dbReference type="ARBA" id="ARBA00023125"/>
    </source>
</evidence>
<evidence type="ECO:0000256" key="1">
    <source>
        <dbReference type="ARBA" id="ARBA00004453"/>
    </source>
</evidence>
<proteinExistence type="inferred from homology"/>
<dbReference type="Pfam" id="PF00816">
    <property type="entry name" value="Histone_HNS"/>
    <property type="match status" value="1"/>
</dbReference>
<dbReference type="GO" id="GO:0032993">
    <property type="term" value="C:protein-DNA complex"/>
    <property type="evidence" value="ECO:0007669"/>
    <property type="project" value="TreeGrafter"/>
</dbReference>
<comment type="caution">
    <text evidence="7">The sequence shown here is derived from an EMBL/GenBank/DDBJ whole genome shotgun (WGS) entry which is preliminary data.</text>
</comment>
<dbReference type="InterPro" id="IPR001801">
    <property type="entry name" value="Histone_HNS"/>
</dbReference>
<dbReference type="Pfam" id="PF22470">
    <property type="entry name" value="Histone_HNS_N"/>
    <property type="match status" value="1"/>
</dbReference>
<dbReference type="GO" id="GO:0030527">
    <property type="term" value="F:structural constituent of chromatin"/>
    <property type="evidence" value="ECO:0007669"/>
    <property type="project" value="InterPro"/>
</dbReference>
<feature type="domain" description="DNA-binding protein H-NS-like C-terminal" evidence="6">
    <location>
        <begin position="93"/>
        <end position="139"/>
    </location>
</feature>
<dbReference type="PANTHER" id="PTHR38097:SF2">
    <property type="entry name" value="DNA-BINDING PROTEIN STPA"/>
    <property type="match status" value="1"/>
</dbReference>
<dbReference type="EMBL" id="JAUPXB010000002">
    <property type="protein sequence ID" value="MDO7924648.1"/>
    <property type="molecule type" value="Genomic_DNA"/>
</dbReference>
<keyword evidence="3" id="KW-0963">Cytoplasm</keyword>
<dbReference type="Proteomes" id="UP001176432">
    <property type="component" value="Unassembled WGS sequence"/>
</dbReference>
<evidence type="ECO:0000313" key="8">
    <source>
        <dbReference type="Proteomes" id="UP001176432"/>
    </source>
</evidence>
<name>A0AAW8A050_ENTAS</name>
<dbReference type="GO" id="GO:0003681">
    <property type="term" value="F:bent DNA binding"/>
    <property type="evidence" value="ECO:0007669"/>
    <property type="project" value="TreeGrafter"/>
</dbReference>
<keyword evidence="5" id="KW-0175">Coiled coil</keyword>
<dbReference type="Gene3D" id="1.10.287.1050">
    <property type="entry name" value="H-NS histone-like proteins"/>
    <property type="match status" value="1"/>
</dbReference>
<dbReference type="GO" id="GO:0003680">
    <property type="term" value="F:minor groove of adenine-thymine-rich DNA binding"/>
    <property type="evidence" value="ECO:0007669"/>
    <property type="project" value="TreeGrafter"/>
</dbReference>
<gene>
    <name evidence="7" type="ORF">Q5934_24735</name>
</gene>
<evidence type="ECO:0000313" key="7">
    <source>
        <dbReference type="EMBL" id="MDO7924648.1"/>
    </source>
</evidence>
<reference evidence="7" key="1">
    <citation type="submission" date="2023-07" db="EMBL/GenBank/DDBJ databases">
        <title>Isolates cultured from stool samples of acute diarrhea patients.</title>
        <authorList>
            <person name="Jiang S."/>
        </authorList>
    </citation>
    <scope>NUCLEOTIDE SEQUENCE</scope>
    <source>
        <strain evidence="7">L4424</strain>
    </source>
</reference>
<dbReference type="GO" id="GO:0001217">
    <property type="term" value="F:DNA-binding transcription repressor activity"/>
    <property type="evidence" value="ECO:0007669"/>
    <property type="project" value="TreeGrafter"/>
</dbReference>
<evidence type="ECO:0000256" key="2">
    <source>
        <dbReference type="ARBA" id="ARBA00010610"/>
    </source>
</evidence>
<dbReference type="InterPro" id="IPR037150">
    <property type="entry name" value="H-NS_C_dom_sf"/>
</dbReference>
<feature type="coiled-coil region" evidence="5">
    <location>
        <begin position="29"/>
        <end position="68"/>
    </location>
</feature>
<sequence length="149" mass="17179">MSDNDNFELVRKLLLNIRSVRVFARDTHFEQLLEMQEKLNAVIEERREEAEQEAKEREERERKRLELLQLIAGEGFSAEELLGLSEGAPKKQKNKLPKAPPKYQFEENGVVKYWSGRGRAPKPIDAALKAGQKLEDFLIEKDQSGTEQA</sequence>
<dbReference type="PANTHER" id="PTHR38097">
    <property type="match status" value="1"/>
</dbReference>
<dbReference type="InterPro" id="IPR027444">
    <property type="entry name" value="H-NS_C_dom"/>
</dbReference>
<comment type="subcellular location">
    <subcellularLocation>
        <location evidence="1">Cytoplasm</location>
        <location evidence="1">Nucleoid</location>
    </subcellularLocation>
</comment>
<dbReference type="Gene3D" id="4.10.430.10">
    <property type="entry name" value="Histone-like protein H-NS, C-terminal domain"/>
    <property type="match status" value="1"/>
</dbReference>
<keyword evidence="4" id="KW-0238">DNA-binding</keyword>
<dbReference type="GO" id="GO:0009295">
    <property type="term" value="C:nucleoid"/>
    <property type="evidence" value="ECO:0007669"/>
    <property type="project" value="UniProtKB-SubCell"/>
</dbReference>
<evidence type="ECO:0000256" key="5">
    <source>
        <dbReference type="SAM" id="Coils"/>
    </source>
</evidence>
<dbReference type="AlphaFoldDB" id="A0AAW8A050"/>
<dbReference type="InterPro" id="IPR054180">
    <property type="entry name" value="H-NS-like_N"/>
</dbReference>
<accession>A0AAW8A050</accession>
<dbReference type="SUPFAM" id="SSF81273">
    <property type="entry name" value="H-NS histone-like proteins"/>
    <property type="match status" value="2"/>
</dbReference>
<organism evidence="7 8">
    <name type="scientific">Enterobacter asburiae</name>
    <dbReference type="NCBI Taxonomy" id="61645"/>
    <lineage>
        <taxon>Bacteria</taxon>
        <taxon>Pseudomonadati</taxon>
        <taxon>Pseudomonadota</taxon>
        <taxon>Gammaproteobacteria</taxon>
        <taxon>Enterobacterales</taxon>
        <taxon>Enterobacteriaceae</taxon>
        <taxon>Enterobacter</taxon>
        <taxon>Enterobacter cloacae complex</taxon>
    </lineage>
</organism>
<dbReference type="InterPro" id="IPR027454">
    <property type="entry name" value="Histone_HNS_N"/>
</dbReference>
<evidence type="ECO:0000256" key="3">
    <source>
        <dbReference type="ARBA" id="ARBA00022490"/>
    </source>
</evidence>
<dbReference type="PIRSF" id="PIRSF002096">
    <property type="entry name" value="HnS"/>
    <property type="match status" value="1"/>
</dbReference>
<dbReference type="SMART" id="SM00528">
    <property type="entry name" value="HNS"/>
    <property type="match status" value="1"/>
</dbReference>
<dbReference type="GO" id="GO:0046983">
    <property type="term" value="F:protein dimerization activity"/>
    <property type="evidence" value="ECO:0007669"/>
    <property type="project" value="InterPro"/>
</dbReference>
<comment type="similarity">
    <text evidence="2">Belongs to the histone-like protein H-NS family.</text>
</comment>
<evidence type="ECO:0000259" key="6">
    <source>
        <dbReference type="SMART" id="SM00528"/>
    </source>
</evidence>
<dbReference type="GO" id="GO:0005829">
    <property type="term" value="C:cytosol"/>
    <property type="evidence" value="ECO:0007669"/>
    <property type="project" value="TreeGrafter"/>
</dbReference>